<dbReference type="InterPro" id="IPR018485">
    <property type="entry name" value="FGGY_C"/>
</dbReference>
<dbReference type="Pfam" id="PF00370">
    <property type="entry name" value="FGGY_N"/>
    <property type="match status" value="1"/>
</dbReference>
<dbReference type="InterPro" id="IPR050406">
    <property type="entry name" value="FGGY_Carb_Kinase"/>
</dbReference>
<dbReference type="Pfam" id="PF02782">
    <property type="entry name" value="FGGY_C"/>
    <property type="match status" value="1"/>
</dbReference>
<evidence type="ECO:0000256" key="3">
    <source>
        <dbReference type="ARBA" id="ARBA00022679"/>
    </source>
</evidence>
<keyword evidence="2 8" id="KW-0859">Xylose metabolism</keyword>
<dbReference type="NCBIfam" id="TIGR01312">
    <property type="entry name" value="XylB"/>
    <property type="match status" value="1"/>
</dbReference>
<evidence type="ECO:0000256" key="4">
    <source>
        <dbReference type="ARBA" id="ARBA00022741"/>
    </source>
</evidence>
<dbReference type="GO" id="GO:0005524">
    <property type="term" value="F:ATP binding"/>
    <property type="evidence" value="ECO:0007669"/>
    <property type="project" value="UniProtKB-UniRule"/>
</dbReference>
<dbReference type="CDD" id="cd07809">
    <property type="entry name" value="ASKHA_NBD_FGGY_BaXK-like"/>
    <property type="match status" value="1"/>
</dbReference>
<evidence type="ECO:0000256" key="9">
    <source>
        <dbReference type="RuleBase" id="RU364073"/>
    </source>
</evidence>
<dbReference type="AlphaFoldDB" id="A0A6G7Y7M8"/>
<feature type="active site" description="Proton acceptor" evidence="8">
    <location>
        <position position="236"/>
    </location>
</feature>
<feature type="domain" description="Carbohydrate kinase FGGY C-terminal" evidence="11">
    <location>
        <begin position="252"/>
        <end position="433"/>
    </location>
</feature>
<dbReference type="PIRSF" id="PIRSF000538">
    <property type="entry name" value="GlpK"/>
    <property type="match status" value="1"/>
</dbReference>
<dbReference type="GO" id="GO:0042732">
    <property type="term" value="P:D-xylose metabolic process"/>
    <property type="evidence" value="ECO:0007669"/>
    <property type="project" value="UniProtKB-KW"/>
</dbReference>
<dbReference type="InterPro" id="IPR043129">
    <property type="entry name" value="ATPase_NBD"/>
</dbReference>
<sequence>MTLVAGVDTSTQSCKVLVVDAETGRVVREGSASHPDATECHPDAWWEAFTTAAEQAGGLADVAAVSVGGQQHGLVLLDADGEVIRPAQLWNDTKSAGSAADLVAELGAEAWVQATGLVLVPSFTVTKMRWVADHEPENAARIAAICLPHDWLTWKLLGGRDLSTLVTDRSDASGTGYFDAVSGEYRRDLLAHALRRDEADVADIVLPRVLGPHEAAGHGDPALGLGDALIGPGCGDNAGAALGLSHTPGQVTVSIGTSGVVCSVSATPVRDVTGLVAGFADALGNYLPLTATINGARILQATARVLGVDFAGLDELALAAEPGAGGIVFVPHLDGERTPNLPDASGTLAGVTLANMTPENVARAGVEGLLCLLGVGMQAQRAQGVRIDGVTLIGGGAQSRAVRELAPAVLGVAVEVPRPAQYVALGAARQAAWVASGEPEPPVWSVVESETFTATPTPEIQERYDRVAAQVADLDAR</sequence>
<evidence type="ECO:0000256" key="1">
    <source>
        <dbReference type="ARBA" id="ARBA00009156"/>
    </source>
</evidence>
<dbReference type="InterPro" id="IPR018484">
    <property type="entry name" value="FGGY_N"/>
</dbReference>
<feature type="domain" description="Carbohydrate kinase FGGY N-terminal" evidence="10">
    <location>
        <begin position="4"/>
        <end position="219"/>
    </location>
</feature>
<evidence type="ECO:0000256" key="2">
    <source>
        <dbReference type="ARBA" id="ARBA00022629"/>
    </source>
</evidence>
<dbReference type="PANTHER" id="PTHR43095">
    <property type="entry name" value="SUGAR KINASE"/>
    <property type="match status" value="1"/>
</dbReference>
<feature type="site" description="Important for activity" evidence="8">
    <location>
        <position position="8"/>
    </location>
</feature>
<organism evidence="12 13">
    <name type="scientific">Propioniciclava coleopterorum</name>
    <dbReference type="NCBI Taxonomy" id="2714937"/>
    <lineage>
        <taxon>Bacteria</taxon>
        <taxon>Bacillati</taxon>
        <taxon>Actinomycetota</taxon>
        <taxon>Actinomycetes</taxon>
        <taxon>Propionibacteriales</taxon>
        <taxon>Propionibacteriaceae</taxon>
        <taxon>Propioniciclava</taxon>
    </lineage>
</organism>
<keyword evidence="6 8" id="KW-0067">ATP-binding</keyword>
<reference evidence="12 13" key="1">
    <citation type="submission" date="2020-03" db="EMBL/GenBank/DDBJ databases">
        <title>Propioniciclava sp. nov., isolated from Hydrophilus acuminatus.</title>
        <authorList>
            <person name="Hyun D.-W."/>
            <person name="Bae J.-W."/>
        </authorList>
    </citation>
    <scope>NUCLEOTIDE SEQUENCE [LARGE SCALE GENOMIC DNA]</scope>
    <source>
        <strain evidence="12 13">HDW11</strain>
    </source>
</reference>
<keyword evidence="7 8" id="KW-0119">Carbohydrate metabolism</keyword>
<dbReference type="EMBL" id="CP049865">
    <property type="protein sequence ID" value="QIK72719.1"/>
    <property type="molecule type" value="Genomic_DNA"/>
</dbReference>
<evidence type="ECO:0000313" key="13">
    <source>
        <dbReference type="Proteomes" id="UP000501058"/>
    </source>
</evidence>
<keyword evidence="5 8" id="KW-0418">Kinase</keyword>
<dbReference type="Gene3D" id="3.30.420.40">
    <property type="match status" value="2"/>
</dbReference>
<evidence type="ECO:0000259" key="10">
    <source>
        <dbReference type="Pfam" id="PF00370"/>
    </source>
</evidence>
<keyword evidence="4 8" id="KW-0547">Nucleotide-binding</keyword>
<evidence type="ECO:0000256" key="7">
    <source>
        <dbReference type="ARBA" id="ARBA00023277"/>
    </source>
</evidence>
<evidence type="ECO:0000256" key="5">
    <source>
        <dbReference type="ARBA" id="ARBA00022777"/>
    </source>
</evidence>
<dbReference type="Proteomes" id="UP000501058">
    <property type="component" value="Chromosome"/>
</dbReference>
<dbReference type="HAMAP" id="MF_02220">
    <property type="entry name" value="XylB"/>
    <property type="match status" value="1"/>
</dbReference>
<proteinExistence type="inferred from homology"/>
<dbReference type="InterPro" id="IPR006000">
    <property type="entry name" value="Xylulokinase"/>
</dbReference>
<dbReference type="PANTHER" id="PTHR43095:SF5">
    <property type="entry name" value="XYLULOSE KINASE"/>
    <property type="match status" value="1"/>
</dbReference>
<feature type="binding site" evidence="8">
    <location>
        <begin position="71"/>
        <end position="72"/>
    </location>
    <ligand>
        <name>substrate</name>
    </ligand>
</feature>
<accession>A0A6G7Y7M8</accession>
<dbReference type="InterPro" id="IPR000577">
    <property type="entry name" value="Carb_kinase_FGGY"/>
</dbReference>
<protein>
    <recommendedName>
        <fullName evidence="8 9">Xylulose kinase</fullName>
        <shortName evidence="8 9">Xylulokinase</shortName>
        <ecNumber evidence="8 9">2.7.1.17</ecNumber>
    </recommendedName>
</protein>
<comment type="similarity">
    <text evidence="1 8 9">Belongs to the FGGY kinase family.</text>
</comment>
<dbReference type="GO" id="GO:0005998">
    <property type="term" value="P:xylulose catabolic process"/>
    <property type="evidence" value="ECO:0007669"/>
    <property type="project" value="UniProtKB-UniRule"/>
</dbReference>
<dbReference type="SUPFAM" id="SSF53067">
    <property type="entry name" value="Actin-like ATPase domain"/>
    <property type="match status" value="2"/>
</dbReference>
<dbReference type="KEGG" id="prv:G7070_11090"/>
<evidence type="ECO:0000256" key="8">
    <source>
        <dbReference type="HAMAP-Rule" id="MF_02220"/>
    </source>
</evidence>
<keyword evidence="13" id="KW-1185">Reference proteome</keyword>
<dbReference type="EC" id="2.7.1.17" evidence="8 9"/>
<dbReference type="GO" id="GO:0004856">
    <property type="term" value="F:D-xylulokinase activity"/>
    <property type="evidence" value="ECO:0007669"/>
    <property type="project" value="UniProtKB-UniRule"/>
</dbReference>
<gene>
    <name evidence="8 9 12" type="primary">xylB</name>
    <name evidence="12" type="ORF">G7070_11090</name>
</gene>
<comment type="catalytic activity">
    <reaction evidence="8 9">
        <text>D-xylulose + ATP = D-xylulose 5-phosphate + ADP + H(+)</text>
        <dbReference type="Rhea" id="RHEA:10964"/>
        <dbReference type="ChEBI" id="CHEBI:15378"/>
        <dbReference type="ChEBI" id="CHEBI:17140"/>
        <dbReference type="ChEBI" id="CHEBI:30616"/>
        <dbReference type="ChEBI" id="CHEBI:57737"/>
        <dbReference type="ChEBI" id="CHEBI:456216"/>
        <dbReference type="EC" id="2.7.1.17"/>
    </reaction>
</comment>
<keyword evidence="3 8" id="KW-0808">Transferase</keyword>
<evidence type="ECO:0000259" key="11">
    <source>
        <dbReference type="Pfam" id="PF02782"/>
    </source>
</evidence>
<dbReference type="PROSITE" id="PS00933">
    <property type="entry name" value="FGGY_KINASES_1"/>
    <property type="match status" value="1"/>
</dbReference>
<name>A0A6G7Y7M8_9ACTN</name>
<dbReference type="InterPro" id="IPR018483">
    <property type="entry name" value="Carb_kinase_FGGY_CS"/>
</dbReference>
<comment type="function">
    <text evidence="8">Catalyzes the phosphorylation of D-xylulose to D-xylulose 5-phosphate.</text>
</comment>
<dbReference type="RefSeq" id="WP_166233792.1">
    <property type="nucleotide sequence ID" value="NZ_CP049865.1"/>
</dbReference>
<evidence type="ECO:0000313" key="12">
    <source>
        <dbReference type="EMBL" id="QIK72719.1"/>
    </source>
</evidence>
<evidence type="ECO:0000256" key="6">
    <source>
        <dbReference type="ARBA" id="ARBA00022840"/>
    </source>
</evidence>